<proteinExistence type="inferred from homology"/>
<dbReference type="InterPro" id="IPR032808">
    <property type="entry name" value="DoxX"/>
</dbReference>
<sequence length="181" mass="18075">MTSTLDTPRPDAAPAHPAAPVHAYDTGLLIVRLALGLTAAAHGAQKLFGWFGGGGLDGTGQFFAASGYPAGRTMAVIAGLSETLGGLGLVLGLFTPLAGAAVLGTMINAMAVKWGGGFFAPDGIEYELLLAATAAGVALTGPGRIAVDRRLPVLRAHRLGHGAAAVALAAVVGCLTLLIRK</sequence>
<feature type="transmembrane region" description="Helical" evidence="7">
    <location>
        <begin position="128"/>
        <end position="147"/>
    </location>
</feature>
<evidence type="ECO:0000313" key="10">
    <source>
        <dbReference type="Proteomes" id="UP000271291"/>
    </source>
</evidence>
<evidence type="ECO:0000256" key="5">
    <source>
        <dbReference type="ARBA" id="ARBA00022989"/>
    </source>
</evidence>
<gene>
    <name evidence="9" type="ORF">DDJ31_00710</name>
    <name evidence="8" type="ORF">ELQ87_38525</name>
</gene>
<feature type="transmembrane region" description="Helical" evidence="7">
    <location>
        <begin position="84"/>
        <end position="108"/>
    </location>
</feature>
<evidence type="ECO:0000313" key="8">
    <source>
        <dbReference type="EMBL" id="AZS89494.1"/>
    </source>
</evidence>
<evidence type="ECO:0000256" key="6">
    <source>
        <dbReference type="ARBA" id="ARBA00023136"/>
    </source>
</evidence>
<dbReference type="AlphaFoldDB" id="A0A3Q9KZA0"/>
<accession>A0A3Q9KZA0</accession>
<reference evidence="9 11" key="1">
    <citation type="submission" date="2018-04" db="EMBL/GenBank/DDBJ databases">
        <title>Complete genome sequences of Streptomyces griseoviridis K61 and characterization of antagonistic properties of biological control agents.</title>
        <authorList>
            <person name="Mariita R.M."/>
            <person name="Sello J.K."/>
        </authorList>
    </citation>
    <scope>NUCLEOTIDE SEQUENCE [LARGE SCALE GENOMIC DNA]</scope>
    <source>
        <strain evidence="9 11">K61</strain>
    </source>
</reference>
<evidence type="ECO:0000256" key="1">
    <source>
        <dbReference type="ARBA" id="ARBA00004651"/>
    </source>
</evidence>
<protein>
    <submittedName>
        <fullName evidence="8">DoxX family protein</fullName>
    </submittedName>
</protein>
<dbReference type="Proteomes" id="UP000271291">
    <property type="component" value="Chromosome"/>
</dbReference>
<keyword evidence="6 7" id="KW-0472">Membrane</keyword>
<dbReference type="Pfam" id="PF07681">
    <property type="entry name" value="DoxX"/>
    <property type="match status" value="1"/>
</dbReference>
<keyword evidence="11" id="KW-1185">Reference proteome</keyword>
<evidence type="ECO:0000256" key="2">
    <source>
        <dbReference type="ARBA" id="ARBA00006679"/>
    </source>
</evidence>
<dbReference type="RefSeq" id="WP_127182263.1">
    <property type="nucleotide sequence ID" value="NZ_CP029078.1"/>
</dbReference>
<dbReference type="InterPro" id="IPR051907">
    <property type="entry name" value="DoxX-like_oxidoreductase"/>
</dbReference>
<evidence type="ECO:0000313" key="9">
    <source>
        <dbReference type="EMBL" id="QCN83665.1"/>
    </source>
</evidence>
<dbReference type="EMBL" id="CP029078">
    <property type="protein sequence ID" value="QCN83665.1"/>
    <property type="molecule type" value="Genomic_DNA"/>
</dbReference>
<feature type="transmembrane region" description="Helical" evidence="7">
    <location>
        <begin position="159"/>
        <end position="179"/>
    </location>
</feature>
<dbReference type="EMBL" id="CP034687">
    <property type="protein sequence ID" value="AZS89494.1"/>
    <property type="molecule type" value="Genomic_DNA"/>
</dbReference>
<comment type="similarity">
    <text evidence="2">Belongs to the DoxX family.</text>
</comment>
<reference evidence="8 10" key="2">
    <citation type="submission" date="2018-12" db="EMBL/GenBank/DDBJ databases">
        <title>Streptomyces griseoviridis F1-27 complete genome.</title>
        <authorList>
            <person name="Mariita R.M."/>
            <person name="Sello J.K."/>
        </authorList>
    </citation>
    <scope>NUCLEOTIDE SEQUENCE [LARGE SCALE GENOMIC DNA]</scope>
    <source>
        <strain evidence="8 10">F1-27</strain>
    </source>
</reference>
<keyword evidence="3" id="KW-1003">Cell membrane</keyword>
<keyword evidence="5 7" id="KW-1133">Transmembrane helix</keyword>
<keyword evidence="4 7" id="KW-0812">Transmembrane</keyword>
<evidence type="ECO:0000313" key="11">
    <source>
        <dbReference type="Proteomes" id="UP000501753"/>
    </source>
</evidence>
<dbReference type="OrthoDB" id="346004at2"/>
<organism evidence="8 10">
    <name type="scientific">Streptomyces griseoviridis</name>
    <dbReference type="NCBI Taxonomy" id="45398"/>
    <lineage>
        <taxon>Bacteria</taxon>
        <taxon>Bacillati</taxon>
        <taxon>Actinomycetota</taxon>
        <taxon>Actinomycetes</taxon>
        <taxon>Kitasatosporales</taxon>
        <taxon>Streptomycetaceae</taxon>
        <taxon>Streptomyces</taxon>
    </lineage>
</organism>
<dbReference type="KEGG" id="sgd:ELQ87_38525"/>
<comment type="subcellular location">
    <subcellularLocation>
        <location evidence="1">Cell membrane</location>
        <topology evidence="1">Multi-pass membrane protein</topology>
    </subcellularLocation>
</comment>
<name>A0A3Q9KZA0_STRGD</name>
<evidence type="ECO:0000256" key="7">
    <source>
        <dbReference type="SAM" id="Phobius"/>
    </source>
</evidence>
<dbReference type="GO" id="GO:0005886">
    <property type="term" value="C:plasma membrane"/>
    <property type="evidence" value="ECO:0007669"/>
    <property type="project" value="UniProtKB-SubCell"/>
</dbReference>
<dbReference type="PANTHER" id="PTHR33452">
    <property type="entry name" value="OXIDOREDUCTASE CATD-RELATED"/>
    <property type="match status" value="1"/>
</dbReference>
<evidence type="ECO:0000256" key="4">
    <source>
        <dbReference type="ARBA" id="ARBA00022692"/>
    </source>
</evidence>
<dbReference type="Proteomes" id="UP000501753">
    <property type="component" value="Chromosome"/>
</dbReference>
<evidence type="ECO:0000256" key="3">
    <source>
        <dbReference type="ARBA" id="ARBA00022475"/>
    </source>
</evidence>
<dbReference type="PANTHER" id="PTHR33452:SF1">
    <property type="entry name" value="INNER MEMBRANE PROTEIN YPHA-RELATED"/>
    <property type="match status" value="1"/>
</dbReference>